<reference evidence="2" key="1">
    <citation type="journal article" date="2020" name="Cell">
        <title>Large-Scale Comparative Analyses of Tick Genomes Elucidate Their Genetic Diversity and Vector Capacities.</title>
        <authorList>
            <consortium name="Tick Genome and Microbiome Consortium (TIGMIC)"/>
            <person name="Jia N."/>
            <person name="Wang J."/>
            <person name="Shi W."/>
            <person name="Du L."/>
            <person name="Sun Y."/>
            <person name="Zhan W."/>
            <person name="Jiang J.F."/>
            <person name="Wang Q."/>
            <person name="Zhang B."/>
            <person name="Ji P."/>
            <person name="Bell-Sakyi L."/>
            <person name="Cui X.M."/>
            <person name="Yuan T.T."/>
            <person name="Jiang B.G."/>
            <person name="Yang W.F."/>
            <person name="Lam T.T."/>
            <person name="Chang Q.C."/>
            <person name="Ding S.J."/>
            <person name="Wang X.J."/>
            <person name="Zhu J.G."/>
            <person name="Ruan X.D."/>
            <person name="Zhao L."/>
            <person name="Wei J.T."/>
            <person name="Ye R.Z."/>
            <person name="Que T.C."/>
            <person name="Du C.H."/>
            <person name="Zhou Y.H."/>
            <person name="Cheng J.X."/>
            <person name="Dai P.F."/>
            <person name="Guo W.B."/>
            <person name="Han X.H."/>
            <person name="Huang E.J."/>
            <person name="Li L.F."/>
            <person name="Wei W."/>
            <person name="Gao Y.C."/>
            <person name="Liu J.Z."/>
            <person name="Shao H.Z."/>
            <person name="Wang X."/>
            <person name="Wang C.C."/>
            <person name="Yang T.C."/>
            <person name="Huo Q.B."/>
            <person name="Li W."/>
            <person name="Chen H.Y."/>
            <person name="Chen S.E."/>
            <person name="Zhou L.G."/>
            <person name="Ni X.B."/>
            <person name="Tian J.H."/>
            <person name="Sheng Y."/>
            <person name="Liu T."/>
            <person name="Pan Y.S."/>
            <person name="Xia L.Y."/>
            <person name="Li J."/>
            <person name="Zhao F."/>
            <person name="Cao W.C."/>
        </authorList>
    </citation>
    <scope>NUCLEOTIDE SEQUENCE</scope>
    <source>
        <strain evidence="2">Rsan-2018</strain>
    </source>
</reference>
<dbReference type="AlphaFoldDB" id="A0A9D4QA27"/>
<sequence length="116" mass="13178">MLRFLRVQVEIREKGRPPLTASASSRFIPEEDVQPPPAPVGHLVTASAFSAESNLMARFFRRVRTLMCSKCHRRHFTIPSELSQPAAPNRTKARTVDEDEPRIARQGLQRHLPQVP</sequence>
<keyword evidence="3" id="KW-1185">Reference proteome</keyword>
<name>A0A9D4QA27_RHISA</name>
<evidence type="ECO:0000313" key="3">
    <source>
        <dbReference type="Proteomes" id="UP000821837"/>
    </source>
</evidence>
<accession>A0A9D4QA27</accession>
<protein>
    <submittedName>
        <fullName evidence="2">Uncharacterized protein</fullName>
    </submittedName>
</protein>
<evidence type="ECO:0000313" key="2">
    <source>
        <dbReference type="EMBL" id="KAH7971828.1"/>
    </source>
</evidence>
<proteinExistence type="predicted"/>
<dbReference type="Proteomes" id="UP000821837">
    <property type="component" value="Chromosome 11"/>
</dbReference>
<evidence type="ECO:0000256" key="1">
    <source>
        <dbReference type="SAM" id="MobiDB-lite"/>
    </source>
</evidence>
<gene>
    <name evidence="2" type="ORF">HPB52_003218</name>
</gene>
<reference evidence="2" key="2">
    <citation type="submission" date="2021-09" db="EMBL/GenBank/DDBJ databases">
        <authorList>
            <person name="Jia N."/>
            <person name="Wang J."/>
            <person name="Shi W."/>
            <person name="Du L."/>
            <person name="Sun Y."/>
            <person name="Zhan W."/>
            <person name="Jiang J."/>
            <person name="Wang Q."/>
            <person name="Zhang B."/>
            <person name="Ji P."/>
            <person name="Sakyi L.B."/>
            <person name="Cui X."/>
            <person name="Yuan T."/>
            <person name="Jiang B."/>
            <person name="Yang W."/>
            <person name="Lam T.T.-Y."/>
            <person name="Chang Q."/>
            <person name="Ding S."/>
            <person name="Wang X."/>
            <person name="Zhu J."/>
            <person name="Ruan X."/>
            <person name="Zhao L."/>
            <person name="Wei J."/>
            <person name="Que T."/>
            <person name="Du C."/>
            <person name="Cheng J."/>
            <person name="Dai P."/>
            <person name="Han X."/>
            <person name="Huang E."/>
            <person name="Gao Y."/>
            <person name="Liu J."/>
            <person name="Shao H."/>
            <person name="Ye R."/>
            <person name="Li L."/>
            <person name="Wei W."/>
            <person name="Wang X."/>
            <person name="Wang C."/>
            <person name="Huo Q."/>
            <person name="Li W."/>
            <person name="Guo W."/>
            <person name="Chen H."/>
            <person name="Chen S."/>
            <person name="Zhou L."/>
            <person name="Zhou L."/>
            <person name="Ni X."/>
            <person name="Tian J."/>
            <person name="Zhou Y."/>
            <person name="Sheng Y."/>
            <person name="Liu T."/>
            <person name="Pan Y."/>
            <person name="Xia L."/>
            <person name="Li J."/>
            <person name="Zhao F."/>
            <person name="Cao W."/>
        </authorList>
    </citation>
    <scope>NUCLEOTIDE SEQUENCE</scope>
    <source>
        <strain evidence="2">Rsan-2018</strain>
        <tissue evidence="2">Larvae</tissue>
    </source>
</reference>
<dbReference type="EMBL" id="JABSTV010001247">
    <property type="protein sequence ID" value="KAH7971828.1"/>
    <property type="molecule type" value="Genomic_DNA"/>
</dbReference>
<comment type="caution">
    <text evidence="2">The sequence shown here is derived from an EMBL/GenBank/DDBJ whole genome shotgun (WGS) entry which is preliminary data.</text>
</comment>
<feature type="region of interest" description="Disordered" evidence="1">
    <location>
        <begin position="79"/>
        <end position="116"/>
    </location>
</feature>
<organism evidence="2 3">
    <name type="scientific">Rhipicephalus sanguineus</name>
    <name type="common">Brown dog tick</name>
    <name type="synonym">Ixodes sanguineus</name>
    <dbReference type="NCBI Taxonomy" id="34632"/>
    <lineage>
        <taxon>Eukaryota</taxon>
        <taxon>Metazoa</taxon>
        <taxon>Ecdysozoa</taxon>
        <taxon>Arthropoda</taxon>
        <taxon>Chelicerata</taxon>
        <taxon>Arachnida</taxon>
        <taxon>Acari</taxon>
        <taxon>Parasitiformes</taxon>
        <taxon>Ixodida</taxon>
        <taxon>Ixodoidea</taxon>
        <taxon>Ixodidae</taxon>
        <taxon>Rhipicephalinae</taxon>
        <taxon>Rhipicephalus</taxon>
        <taxon>Rhipicephalus</taxon>
    </lineage>
</organism>
<feature type="region of interest" description="Disordered" evidence="1">
    <location>
        <begin position="18"/>
        <end position="39"/>
    </location>
</feature>